<dbReference type="AlphaFoldDB" id="A0A086TB20"/>
<dbReference type="Proteomes" id="UP000029964">
    <property type="component" value="Unassembled WGS sequence"/>
</dbReference>
<organism evidence="2 3">
    <name type="scientific">Hapsidospora chrysogenum (strain ATCC 11550 / CBS 779.69 / DSM 880 / IAM 14645 / JCM 23072 / IMI 49137)</name>
    <name type="common">Acremonium chrysogenum</name>
    <dbReference type="NCBI Taxonomy" id="857340"/>
    <lineage>
        <taxon>Eukaryota</taxon>
        <taxon>Fungi</taxon>
        <taxon>Dikarya</taxon>
        <taxon>Ascomycota</taxon>
        <taxon>Pezizomycotina</taxon>
        <taxon>Sordariomycetes</taxon>
        <taxon>Hypocreomycetidae</taxon>
        <taxon>Hypocreales</taxon>
        <taxon>Bionectriaceae</taxon>
        <taxon>Hapsidospora</taxon>
    </lineage>
</organism>
<dbReference type="STRING" id="857340.A0A086TB20"/>
<keyword evidence="3" id="KW-1185">Reference proteome</keyword>
<gene>
    <name evidence="2" type="ORF">ACRE_025860</name>
</gene>
<proteinExistence type="predicted"/>
<dbReference type="SUPFAM" id="SSF48652">
    <property type="entry name" value="Tetraspanin"/>
    <property type="match status" value="1"/>
</dbReference>
<keyword evidence="1" id="KW-1133">Transmembrane helix</keyword>
<feature type="transmembrane region" description="Helical" evidence="1">
    <location>
        <begin position="55"/>
        <end position="77"/>
    </location>
</feature>
<keyword evidence="1" id="KW-0472">Membrane</keyword>
<accession>A0A086TB20</accession>
<evidence type="ECO:0000256" key="1">
    <source>
        <dbReference type="SAM" id="Phobius"/>
    </source>
</evidence>
<evidence type="ECO:0000313" key="3">
    <source>
        <dbReference type="Proteomes" id="UP000029964"/>
    </source>
</evidence>
<feature type="transmembrane region" description="Helical" evidence="1">
    <location>
        <begin position="182"/>
        <end position="204"/>
    </location>
</feature>
<dbReference type="OrthoDB" id="2279611at2759"/>
<evidence type="ECO:0008006" key="4">
    <source>
        <dbReference type="Google" id="ProtNLM"/>
    </source>
</evidence>
<sequence>MVNKVLIAAAAADALFLASGILELTFSVIVKNDMVNDPSDGRDAIRHLIYERMPLTAGIVNAGFILAAFLATLPGLLMPTTRGWLKFAGYFVTFCTIFTMCVGVYLWIMTLRIGEDFFEVYMDLDADVQALVQTTFECCGYKSSTSPAFITNPTCPSPAAAALLPGCQAAVSNFANVLLDQIFTAVFGVVGIDVVFILAIACLSKDRKEREWYRRVDQKRSFW</sequence>
<dbReference type="HOGENOM" id="CLU_066479_0_0_1"/>
<dbReference type="GO" id="GO:0016020">
    <property type="term" value="C:membrane"/>
    <property type="evidence" value="ECO:0007669"/>
    <property type="project" value="InterPro"/>
</dbReference>
<name>A0A086TB20_HAPC1</name>
<evidence type="ECO:0000313" key="2">
    <source>
        <dbReference type="EMBL" id="KFH46552.1"/>
    </source>
</evidence>
<comment type="caution">
    <text evidence="2">The sequence shown here is derived from an EMBL/GenBank/DDBJ whole genome shotgun (WGS) entry which is preliminary data.</text>
</comment>
<dbReference type="InterPro" id="IPR008952">
    <property type="entry name" value="Tetraspanin_EC2_sf"/>
</dbReference>
<reference evidence="3" key="1">
    <citation type="journal article" date="2014" name="Genome Announc.">
        <title>Genome sequence and annotation of Acremonium chrysogenum, producer of the beta-lactam antibiotic cephalosporin C.</title>
        <authorList>
            <person name="Terfehr D."/>
            <person name="Dahlmann T.A."/>
            <person name="Specht T."/>
            <person name="Zadra I."/>
            <person name="Kuernsteiner H."/>
            <person name="Kueck U."/>
        </authorList>
    </citation>
    <scope>NUCLEOTIDE SEQUENCE [LARGE SCALE GENOMIC DNA]</scope>
    <source>
        <strain evidence="3">ATCC 11550 / CBS 779.69 / DSM 880 / IAM 14645 / JCM 23072 / IMI 49137</strain>
    </source>
</reference>
<dbReference type="EMBL" id="JPKY01000018">
    <property type="protein sequence ID" value="KFH46552.1"/>
    <property type="molecule type" value="Genomic_DNA"/>
</dbReference>
<keyword evidence="1" id="KW-0812">Transmembrane</keyword>
<feature type="transmembrane region" description="Helical" evidence="1">
    <location>
        <begin position="89"/>
        <end position="108"/>
    </location>
</feature>
<protein>
    <recommendedName>
        <fullName evidence="4">Tetraspanin-like protein</fullName>
    </recommendedName>
</protein>